<keyword evidence="2" id="KW-1185">Reference proteome</keyword>
<name>A0A067SSR5_GALM3</name>
<dbReference type="EMBL" id="KL142396">
    <property type="protein sequence ID" value="KDR70739.1"/>
    <property type="molecule type" value="Genomic_DNA"/>
</dbReference>
<dbReference type="AlphaFoldDB" id="A0A067SSR5"/>
<protein>
    <submittedName>
        <fullName evidence="1">Uncharacterized protein</fullName>
    </submittedName>
</protein>
<organism evidence="1 2">
    <name type="scientific">Galerina marginata (strain CBS 339.88)</name>
    <dbReference type="NCBI Taxonomy" id="685588"/>
    <lineage>
        <taxon>Eukaryota</taxon>
        <taxon>Fungi</taxon>
        <taxon>Dikarya</taxon>
        <taxon>Basidiomycota</taxon>
        <taxon>Agaricomycotina</taxon>
        <taxon>Agaricomycetes</taxon>
        <taxon>Agaricomycetidae</taxon>
        <taxon>Agaricales</taxon>
        <taxon>Agaricineae</taxon>
        <taxon>Strophariaceae</taxon>
        <taxon>Galerina</taxon>
    </lineage>
</organism>
<evidence type="ECO:0000313" key="2">
    <source>
        <dbReference type="Proteomes" id="UP000027222"/>
    </source>
</evidence>
<gene>
    <name evidence="1" type="ORF">GALMADRAFT_271485</name>
</gene>
<dbReference type="Proteomes" id="UP000027222">
    <property type="component" value="Unassembled WGS sequence"/>
</dbReference>
<sequence>MPLLRAYTPTPWSTANIDQAPKTSQIQMLLYLVAQCLTYNRIFAADNSFCGDLYVPDNKACHHFQLAFTNGAGSNNSRDVDLVLPLTTVKDTAGVLLWTTLSDLTFLE</sequence>
<proteinExistence type="predicted"/>
<dbReference type="HOGENOM" id="CLU_2197183_0_0_1"/>
<evidence type="ECO:0000313" key="1">
    <source>
        <dbReference type="EMBL" id="KDR70739.1"/>
    </source>
</evidence>
<accession>A0A067SSR5</accession>
<reference evidence="2" key="1">
    <citation type="journal article" date="2014" name="Proc. Natl. Acad. Sci. U.S.A.">
        <title>Extensive sampling of basidiomycete genomes demonstrates inadequacy of the white-rot/brown-rot paradigm for wood decay fungi.</title>
        <authorList>
            <person name="Riley R."/>
            <person name="Salamov A.A."/>
            <person name="Brown D.W."/>
            <person name="Nagy L.G."/>
            <person name="Floudas D."/>
            <person name="Held B.W."/>
            <person name="Levasseur A."/>
            <person name="Lombard V."/>
            <person name="Morin E."/>
            <person name="Otillar R."/>
            <person name="Lindquist E.A."/>
            <person name="Sun H."/>
            <person name="LaButti K.M."/>
            <person name="Schmutz J."/>
            <person name="Jabbour D."/>
            <person name="Luo H."/>
            <person name="Baker S.E."/>
            <person name="Pisabarro A.G."/>
            <person name="Walton J.D."/>
            <person name="Blanchette R.A."/>
            <person name="Henrissat B."/>
            <person name="Martin F."/>
            <person name="Cullen D."/>
            <person name="Hibbett D.S."/>
            <person name="Grigoriev I.V."/>
        </authorList>
    </citation>
    <scope>NUCLEOTIDE SEQUENCE [LARGE SCALE GENOMIC DNA]</scope>
    <source>
        <strain evidence="2">CBS 339.88</strain>
    </source>
</reference>